<feature type="compositionally biased region" description="Polar residues" evidence="1">
    <location>
        <begin position="89"/>
        <end position="99"/>
    </location>
</feature>
<organism evidence="2">
    <name type="scientific">Tuwongella immobilis</name>
    <dbReference type="NCBI Taxonomy" id="692036"/>
    <lineage>
        <taxon>Bacteria</taxon>
        <taxon>Pseudomonadati</taxon>
        <taxon>Planctomycetota</taxon>
        <taxon>Planctomycetia</taxon>
        <taxon>Gemmatales</taxon>
        <taxon>Gemmataceae</taxon>
        <taxon>Tuwongella</taxon>
    </lineage>
</organism>
<dbReference type="InParanoid" id="A0A6C2YVF3"/>
<dbReference type="EMBL" id="LR586016">
    <property type="protein sequence ID" value="VIP05728.1"/>
    <property type="molecule type" value="Genomic_DNA"/>
</dbReference>
<keyword evidence="3" id="KW-1185">Reference proteome</keyword>
<dbReference type="AlphaFoldDB" id="A0A6C2YVF3"/>
<proteinExistence type="predicted"/>
<feature type="region of interest" description="Disordered" evidence="1">
    <location>
        <begin position="78"/>
        <end position="99"/>
    </location>
</feature>
<protein>
    <submittedName>
        <fullName evidence="2">Uncharacterized protein</fullName>
    </submittedName>
</protein>
<evidence type="ECO:0000256" key="1">
    <source>
        <dbReference type="SAM" id="MobiDB-lite"/>
    </source>
</evidence>
<evidence type="ECO:0000313" key="3">
    <source>
        <dbReference type="Proteomes" id="UP000464378"/>
    </source>
</evidence>
<reference evidence="2" key="1">
    <citation type="submission" date="2019-04" db="EMBL/GenBank/DDBJ databases">
        <authorList>
            <consortium name="Science for Life Laboratories"/>
        </authorList>
    </citation>
    <scope>NUCLEOTIDE SEQUENCE</scope>
    <source>
        <strain evidence="2">MBLW1</strain>
    </source>
</reference>
<name>A0A6C2YVF3_9BACT</name>
<accession>A0A6C2YVF3</accession>
<dbReference type="EMBL" id="LR593887">
    <property type="protein sequence ID" value="VTS08812.1"/>
    <property type="molecule type" value="Genomic_DNA"/>
</dbReference>
<sequence length="99" mass="11274">MAGSVIPRTRDCKPILRRVFTEIFYKPNFFRLPHHRNRTRTAISPIGMRSGRAGIPLIGMHQPKQCGTKRLRFPVTKVRSSRMPIPQGQPLTTQLPITG</sequence>
<evidence type="ECO:0000313" key="2">
    <source>
        <dbReference type="EMBL" id="VIP05728.1"/>
    </source>
</evidence>
<dbReference type="KEGG" id="tim:GMBLW1_34650"/>
<dbReference type="Proteomes" id="UP000464378">
    <property type="component" value="Chromosome"/>
</dbReference>
<gene>
    <name evidence="2" type="ORF">GMBLW1_34650</name>
</gene>